<dbReference type="InterPro" id="IPR011009">
    <property type="entry name" value="Kinase-like_dom_sf"/>
</dbReference>
<feature type="domain" description="Protein kinase" evidence="5">
    <location>
        <begin position="1"/>
        <end position="124"/>
    </location>
</feature>
<evidence type="ECO:0000256" key="4">
    <source>
        <dbReference type="ARBA" id="ARBA00023288"/>
    </source>
</evidence>
<dbReference type="PROSITE" id="PS50011">
    <property type="entry name" value="PROTEIN_KINASE_DOM"/>
    <property type="match status" value="1"/>
</dbReference>
<comment type="caution">
    <text evidence="6">The sequence shown here is derived from an EMBL/GenBank/DDBJ whole genome shotgun (WGS) entry which is preliminary data.</text>
</comment>
<organism evidence="6 7">
    <name type="scientific">Phtheirospermum japonicum</name>
    <dbReference type="NCBI Taxonomy" id="374723"/>
    <lineage>
        <taxon>Eukaryota</taxon>
        <taxon>Viridiplantae</taxon>
        <taxon>Streptophyta</taxon>
        <taxon>Embryophyta</taxon>
        <taxon>Tracheophyta</taxon>
        <taxon>Spermatophyta</taxon>
        <taxon>Magnoliopsida</taxon>
        <taxon>eudicotyledons</taxon>
        <taxon>Gunneridae</taxon>
        <taxon>Pentapetalae</taxon>
        <taxon>asterids</taxon>
        <taxon>lamiids</taxon>
        <taxon>Lamiales</taxon>
        <taxon>Orobanchaceae</taxon>
        <taxon>Orobanchaceae incertae sedis</taxon>
        <taxon>Phtheirospermum</taxon>
    </lineage>
</organism>
<evidence type="ECO:0000256" key="2">
    <source>
        <dbReference type="ARBA" id="ARBA00022527"/>
    </source>
</evidence>
<accession>A0A830DPQ4</accession>
<name>A0A830DPQ4_9LAMI</name>
<dbReference type="PANTHER" id="PTHR47985:SF4">
    <property type="entry name" value="SERINE_THREONINE-PROTEIN KINASE PBL27"/>
    <property type="match status" value="1"/>
</dbReference>
<evidence type="ECO:0000256" key="3">
    <source>
        <dbReference type="ARBA" id="ARBA00023136"/>
    </source>
</evidence>
<dbReference type="PANTHER" id="PTHR47985">
    <property type="entry name" value="OS07G0668900 PROTEIN"/>
    <property type="match status" value="1"/>
</dbReference>
<proteinExistence type="predicted"/>
<keyword evidence="7" id="KW-1185">Reference proteome</keyword>
<evidence type="ECO:0000313" key="6">
    <source>
        <dbReference type="EMBL" id="GFQ07662.1"/>
    </source>
</evidence>
<keyword evidence="2" id="KW-0723">Serine/threonine-protein kinase</keyword>
<evidence type="ECO:0000313" key="7">
    <source>
        <dbReference type="Proteomes" id="UP000653305"/>
    </source>
</evidence>
<keyword evidence="4" id="KW-0449">Lipoprotein</keyword>
<dbReference type="OrthoDB" id="4062651at2759"/>
<evidence type="ECO:0000259" key="5">
    <source>
        <dbReference type="PROSITE" id="PS50011"/>
    </source>
</evidence>
<dbReference type="Gene3D" id="1.10.510.10">
    <property type="entry name" value="Transferase(Phosphotransferase) domain 1"/>
    <property type="match status" value="1"/>
</dbReference>
<dbReference type="GO" id="GO:0005524">
    <property type="term" value="F:ATP binding"/>
    <property type="evidence" value="ECO:0007669"/>
    <property type="project" value="InterPro"/>
</dbReference>
<dbReference type="InterPro" id="IPR001245">
    <property type="entry name" value="Ser-Thr/Tyr_kinase_cat_dom"/>
</dbReference>
<keyword evidence="6" id="KW-0808">Transferase</keyword>
<evidence type="ECO:0000256" key="1">
    <source>
        <dbReference type="ARBA" id="ARBA00004193"/>
    </source>
</evidence>
<protein>
    <submittedName>
        <fullName evidence="6">Probable serine/threonine-protein kinase rlckvii</fullName>
    </submittedName>
</protein>
<keyword evidence="6" id="KW-0418">Kinase</keyword>
<dbReference type="GO" id="GO:0005886">
    <property type="term" value="C:plasma membrane"/>
    <property type="evidence" value="ECO:0007669"/>
    <property type="project" value="UniProtKB-SubCell"/>
</dbReference>
<gene>
    <name evidence="6" type="ORF">PHJA_002910300</name>
</gene>
<dbReference type="GO" id="GO:0004674">
    <property type="term" value="F:protein serine/threonine kinase activity"/>
    <property type="evidence" value="ECO:0007669"/>
    <property type="project" value="UniProtKB-KW"/>
</dbReference>
<keyword evidence="3" id="KW-0472">Membrane</keyword>
<dbReference type="AlphaFoldDB" id="A0A830DPQ4"/>
<sequence length="124" mass="13987">MRIAAGVANGLNYLHEQADPPVIRGNLNPKSVLLTEDLQPKISDFGIVKSTPSDGTPRQVQLEPRFPLRETLTFKSDVYIFGVLLVELITSKKPKDKTRGKSKYLGDWVIHLSYTKPIFLFQYA</sequence>
<dbReference type="InterPro" id="IPR000719">
    <property type="entry name" value="Prot_kinase_dom"/>
</dbReference>
<dbReference type="SUPFAM" id="SSF56112">
    <property type="entry name" value="Protein kinase-like (PK-like)"/>
    <property type="match status" value="1"/>
</dbReference>
<comment type="subcellular location">
    <subcellularLocation>
        <location evidence="1">Cell membrane</location>
        <topology evidence="1">Lipid-anchor</topology>
    </subcellularLocation>
</comment>
<dbReference type="Proteomes" id="UP000653305">
    <property type="component" value="Unassembled WGS sequence"/>
</dbReference>
<dbReference type="Pfam" id="PF07714">
    <property type="entry name" value="PK_Tyr_Ser-Thr"/>
    <property type="match status" value="1"/>
</dbReference>
<dbReference type="EMBL" id="BMAC01001651">
    <property type="protein sequence ID" value="GFQ07662.1"/>
    <property type="molecule type" value="Genomic_DNA"/>
</dbReference>
<reference evidence="6" key="1">
    <citation type="submission" date="2020-07" db="EMBL/GenBank/DDBJ databases">
        <title>Ethylene signaling mediates host invasion by parasitic plants.</title>
        <authorList>
            <person name="Yoshida S."/>
        </authorList>
    </citation>
    <scope>NUCLEOTIDE SEQUENCE</scope>
    <source>
        <strain evidence="6">Okayama</strain>
    </source>
</reference>